<dbReference type="Proteomes" id="UP001589536">
    <property type="component" value="Unassembled WGS sequence"/>
</dbReference>
<reference evidence="1 2" key="1">
    <citation type="submission" date="2024-09" db="EMBL/GenBank/DDBJ databases">
        <authorList>
            <person name="Sun Q."/>
            <person name="Mori K."/>
        </authorList>
    </citation>
    <scope>NUCLEOTIDE SEQUENCE [LARGE SCALE GENOMIC DNA]</scope>
    <source>
        <strain evidence="1 2">JCM 13519</strain>
    </source>
</reference>
<protein>
    <submittedName>
        <fullName evidence="1">Uncharacterized protein</fullName>
    </submittedName>
</protein>
<evidence type="ECO:0000313" key="1">
    <source>
        <dbReference type="EMBL" id="MFB9717047.1"/>
    </source>
</evidence>
<sequence length="102" mass="11082">MPKRAEDSLTRYEVDAFLLLASGHRVVILDHETGGGQTRQLADALGMVEDPDGSAIIHEVDFSEPFEEVKAPVAAIAVDLMDSLTTRERSAGRRIIDGLLHA</sequence>
<gene>
    <name evidence="1" type="ORF">ACFFPI_23405</name>
</gene>
<comment type="caution">
    <text evidence="1">The sequence shown here is derived from an EMBL/GenBank/DDBJ whole genome shotgun (WGS) entry which is preliminary data.</text>
</comment>
<evidence type="ECO:0000313" key="2">
    <source>
        <dbReference type="Proteomes" id="UP001589536"/>
    </source>
</evidence>
<dbReference type="EMBL" id="JBHMBH010000077">
    <property type="protein sequence ID" value="MFB9717047.1"/>
    <property type="molecule type" value="Genomic_DNA"/>
</dbReference>
<accession>A0ABV5UXZ9</accession>
<keyword evidence="2" id="KW-1185">Reference proteome</keyword>
<organism evidence="1 2">
    <name type="scientific">Arthrobacter methylotrophus</name>
    <dbReference type="NCBI Taxonomy" id="121291"/>
    <lineage>
        <taxon>Bacteria</taxon>
        <taxon>Bacillati</taxon>
        <taxon>Actinomycetota</taxon>
        <taxon>Actinomycetes</taxon>
        <taxon>Micrococcales</taxon>
        <taxon>Micrococcaceae</taxon>
        <taxon>Arthrobacter</taxon>
    </lineage>
</organism>
<proteinExistence type="predicted"/>
<name>A0ABV5UXZ9_9MICC</name>
<dbReference type="RefSeq" id="WP_345036855.1">
    <property type="nucleotide sequence ID" value="NZ_BAABED010000001.1"/>
</dbReference>